<dbReference type="Pfam" id="PF24883">
    <property type="entry name" value="NPHP3_N"/>
    <property type="match status" value="1"/>
</dbReference>
<organism evidence="6 7">
    <name type="scientific">Gibberella nygamai</name>
    <name type="common">Bean root rot disease fungus</name>
    <name type="synonym">Fusarium nygamai</name>
    <dbReference type="NCBI Taxonomy" id="42673"/>
    <lineage>
        <taxon>Eukaryota</taxon>
        <taxon>Fungi</taxon>
        <taxon>Dikarya</taxon>
        <taxon>Ascomycota</taxon>
        <taxon>Pezizomycotina</taxon>
        <taxon>Sordariomycetes</taxon>
        <taxon>Hypocreomycetidae</taxon>
        <taxon>Hypocreales</taxon>
        <taxon>Nectriaceae</taxon>
        <taxon>Fusarium</taxon>
        <taxon>Fusarium fujikuroi species complex</taxon>
    </lineage>
</organism>
<feature type="region of interest" description="Disordered" evidence="3">
    <location>
        <begin position="1"/>
        <end position="66"/>
    </location>
</feature>
<dbReference type="SUPFAM" id="SSF52540">
    <property type="entry name" value="P-loop containing nucleoside triphosphate hydrolases"/>
    <property type="match status" value="1"/>
</dbReference>
<dbReference type="Gene3D" id="3.40.50.300">
    <property type="entry name" value="P-loop containing nucleotide triphosphate hydrolases"/>
    <property type="match status" value="1"/>
</dbReference>
<gene>
    <name evidence="6" type="ORF">FNYG_06876</name>
</gene>
<dbReference type="OrthoDB" id="4772757at2759"/>
<sequence>MPLRKKLKKIFHHRNEEGVSESPSDGPSEEQQPSLPINTRSSCVATTKASGVSPPVPDLDDATAPQEAPDQELLAPEEGDNSIRKLWAVAYESLRDEEDSPVQTFEDQIRRNLPDIAGRMSSDANTKGWMSKVVQNQMDQVKRDTLKLRFGNFEMEAQEVVKSVLAVVNWSKDYVSKALSSNPTASIAWGGVTLLLPLFLNPIEQASSLAKGLEHIASIIVRSSMWEDLYVRRYEYATSDTLPISHAEYRRALEMLYKEVLRFQIVCYGYYSHKSVSRLALDSVKHHGWDELLGNIKYRETEFDKVSHGWRDKMYNEEWEKAEARHQQAMTQWRTIGTDVSELRKTIEETQKDRNREKMLNWLCAVDTSVQYRAAREKYNSGTCNWLIQESDDFKTWEKESKSFLWLSGKAGSGKSILSSSVIKYLKDQYEHDPETALAYYFFSFGNLEQQKVSVMLSSLVRQLCASRPDTPQPIKRFEDYMAKGERPDIETLEAALMSAVSGFSAVFIVIDALDECPVLDGERPRLLKCLHRVIVSMPDNLHIFCTSRAEQDIHMATRKLLDTPAKAAIDLSQNREGMNRDMRLYIDSVLGTETYCWWSADVMAKAKEILIARADGMFQYLVCQFEVLQYLDSEASVLSALNDLPTGLDETYNRLLLGLNSKYRSQILGSLKWLALSRRPLHLKELAEIFIFRPETVTKIHKAERLFDAQAVLKHFSSLVTTETKDEWNDGTRRRENNTYVRLAHFTVKEYLISERIEQSKAKQFYFIEANAHLHIAYCCLSYHLYQCVENTDHDVELPLKTYAVRNWQMHLELVPRKLWTHEIIRHAELALSMRTRGFMEILYKGQIRHRTLSYSHRVLNLMPRPYCYTAANGFLELTKLLLQKGSRTRRFLIQEDLDLALGKAAEEGHIEIVHFLLNERANFNKITSGALQAAAFRGRLAVMKLLLDNGADIDAHDGRFGSALEAAAKGINLTAMRTLLDRGANVREAGCPMSCLIAAYKRYDQNDVTECTQVLKLLLDKGADINRKCTQHGSALNEAIKAWFREGTRTFFDFVVRHNADIELNDGRDGTPLQAACVRPSDLLFSDVDDSRRKEAALTLLRLGADPNTQGGEYGNALQTACYHIQRHSDVIDLLLENGAEINRKGGFYGTALHAACVNANPGLANILLSRGADVHIHCGEYGSVLQAATSVHRSYRSDKTAIVVQKLLDSGADVNAPGGKFGSALQAAVFTNTDNVVETLLRKGADVNMQGGMYGTALQGACVQGNIQSVRMLLSYGADVNIEGGRYGTALQAACAFGLESRCEGKDSYGLACLMIDRGADVHVQSGYFGSAWHAAAAQPTWENHANDTLKLLLGNGVDVNHCHNRHGTALQVALEHMHYRVEDRIMLLLENGADVNLGAGLYGFPLQSACLAPTPIPPYLNTDGLVFLLDNCAEIDINQTGGLFGTALQAAAYTGKTDGVKLLLKKGADVNLRCGRYGSALNAAAVKGYWDIVDILLEAGAKADCYLFSEVDEEWLEGIGKEDGCNAVERYRNFCEKVKLYEDEYKEVKAI</sequence>
<evidence type="ECO:0000259" key="4">
    <source>
        <dbReference type="Pfam" id="PF17100"/>
    </source>
</evidence>
<keyword evidence="7" id="KW-1185">Reference proteome</keyword>
<evidence type="ECO:0000256" key="1">
    <source>
        <dbReference type="ARBA" id="ARBA00022737"/>
    </source>
</evidence>
<feature type="repeat" description="ANK" evidence="2">
    <location>
        <begin position="1189"/>
        <end position="1222"/>
    </location>
</feature>
<feature type="repeat" description="ANK" evidence="2">
    <location>
        <begin position="1450"/>
        <end position="1479"/>
    </location>
</feature>
<dbReference type="STRING" id="42673.A0A2K0WBY3"/>
<evidence type="ECO:0000256" key="3">
    <source>
        <dbReference type="SAM" id="MobiDB-lite"/>
    </source>
</evidence>
<name>A0A2K0WBY3_GIBNY</name>
<dbReference type="SUPFAM" id="SSF48403">
    <property type="entry name" value="Ankyrin repeat"/>
    <property type="match status" value="2"/>
</dbReference>
<evidence type="ECO:0000259" key="5">
    <source>
        <dbReference type="Pfam" id="PF24883"/>
    </source>
</evidence>
<dbReference type="InterPro" id="IPR056884">
    <property type="entry name" value="NPHP3-like_N"/>
</dbReference>
<dbReference type="PANTHER" id="PTHR10039">
    <property type="entry name" value="AMELOGENIN"/>
    <property type="match status" value="1"/>
</dbReference>
<proteinExistence type="predicted"/>
<evidence type="ECO:0000256" key="2">
    <source>
        <dbReference type="PROSITE-ProRule" id="PRU00023"/>
    </source>
</evidence>
<dbReference type="Gene3D" id="1.25.40.20">
    <property type="entry name" value="Ankyrin repeat-containing domain"/>
    <property type="match status" value="5"/>
</dbReference>
<feature type="domain" description="NWD NACHT-NTPase N-terminal" evidence="4">
    <location>
        <begin position="85"/>
        <end position="304"/>
    </location>
</feature>
<keyword evidence="2" id="KW-0040">ANK repeat</keyword>
<dbReference type="InterPro" id="IPR031359">
    <property type="entry name" value="NACHT_N"/>
</dbReference>
<evidence type="ECO:0000313" key="7">
    <source>
        <dbReference type="Proteomes" id="UP000236664"/>
    </source>
</evidence>
<feature type="compositionally biased region" description="Basic residues" evidence="3">
    <location>
        <begin position="1"/>
        <end position="12"/>
    </location>
</feature>
<dbReference type="Proteomes" id="UP000236664">
    <property type="component" value="Unassembled WGS sequence"/>
</dbReference>
<dbReference type="PROSITE" id="PS50088">
    <property type="entry name" value="ANK_REPEAT"/>
    <property type="match status" value="6"/>
</dbReference>
<dbReference type="PANTHER" id="PTHR10039:SF16">
    <property type="entry name" value="GPI INOSITOL-DEACYLASE"/>
    <property type="match status" value="1"/>
</dbReference>
<dbReference type="InterPro" id="IPR036770">
    <property type="entry name" value="Ankyrin_rpt-contain_sf"/>
</dbReference>
<feature type="repeat" description="ANK" evidence="2">
    <location>
        <begin position="932"/>
        <end position="960"/>
    </location>
</feature>
<feature type="domain" description="Nephrocystin 3-like N-terminal" evidence="5">
    <location>
        <begin position="382"/>
        <end position="549"/>
    </location>
</feature>
<dbReference type="EMBL" id="MTQA01000088">
    <property type="protein sequence ID" value="PNP79783.1"/>
    <property type="molecule type" value="Genomic_DNA"/>
</dbReference>
<feature type="compositionally biased region" description="Polar residues" evidence="3">
    <location>
        <begin position="21"/>
        <end position="50"/>
    </location>
</feature>
<dbReference type="InterPro" id="IPR027417">
    <property type="entry name" value="P-loop_NTPase"/>
</dbReference>
<dbReference type="PROSITE" id="PS50297">
    <property type="entry name" value="ANK_REP_REGION"/>
    <property type="match status" value="3"/>
</dbReference>
<feature type="repeat" description="ANK" evidence="2">
    <location>
        <begin position="1223"/>
        <end position="1255"/>
    </location>
</feature>
<dbReference type="Pfam" id="PF17100">
    <property type="entry name" value="NACHT_N"/>
    <property type="match status" value="1"/>
</dbReference>
<dbReference type="Pfam" id="PF12796">
    <property type="entry name" value="Ank_2"/>
    <property type="match status" value="4"/>
</dbReference>
<comment type="caution">
    <text evidence="6">The sequence shown here is derived from an EMBL/GenBank/DDBJ whole genome shotgun (WGS) entry which is preliminary data.</text>
</comment>
<dbReference type="SMART" id="SM00248">
    <property type="entry name" value="ANK"/>
    <property type="match status" value="15"/>
</dbReference>
<dbReference type="InterPro" id="IPR002110">
    <property type="entry name" value="Ankyrin_rpt"/>
</dbReference>
<reference evidence="6 7" key="1">
    <citation type="submission" date="2017-06" db="EMBL/GenBank/DDBJ databases">
        <title>Genome of Fusarium nygamai isolate CS10214.</title>
        <authorList>
            <person name="Gardiner D.M."/>
            <person name="Obanor F."/>
            <person name="Kazan K."/>
        </authorList>
    </citation>
    <scope>NUCLEOTIDE SEQUENCE [LARGE SCALE GENOMIC DNA]</scope>
    <source>
        <strain evidence="6 7">CS10214</strain>
    </source>
</reference>
<accession>A0A2K0WBY3</accession>
<feature type="repeat" description="ANK" evidence="2">
    <location>
        <begin position="1259"/>
        <end position="1288"/>
    </location>
</feature>
<evidence type="ECO:0000313" key="6">
    <source>
        <dbReference type="EMBL" id="PNP79783.1"/>
    </source>
</evidence>
<protein>
    <submittedName>
        <fullName evidence="6">Uncharacterized protein</fullName>
    </submittedName>
</protein>
<keyword evidence="1" id="KW-0677">Repeat</keyword>
<feature type="repeat" description="ANK" evidence="2">
    <location>
        <begin position="1153"/>
        <end position="1182"/>
    </location>
</feature>